<evidence type="ECO:0000313" key="1">
    <source>
        <dbReference type="EMBL" id="KAJ8951659.1"/>
    </source>
</evidence>
<gene>
    <name evidence="1" type="ORF">NQ317_019732</name>
</gene>
<name>A0ABQ9IQI6_9CUCU</name>
<dbReference type="SUPFAM" id="SSF75217">
    <property type="entry name" value="alpha/beta knot"/>
    <property type="match status" value="1"/>
</dbReference>
<keyword evidence="2" id="KW-1185">Reference proteome</keyword>
<protein>
    <recommendedName>
        <fullName evidence="3">RNA methyltransferase</fullName>
    </recommendedName>
</protein>
<feature type="non-terminal residue" evidence="1">
    <location>
        <position position="79"/>
    </location>
</feature>
<dbReference type="InterPro" id="IPR029026">
    <property type="entry name" value="tRNA_m1G_MTases_N"/>
</dbReference>
<dbReference type="Proteomes" id="UP001162164">
    <property type="component" value="Unassembled WGS sequence"/>
</dbReference>
<comment type="caution">
    <text evidence="1">The sequence shown here is derived from an EMBL/GenBank/DDBJ whole genome shotgun (WGS) entry which is preliminary data.</text>
</comment>
<proteinExistence type="predicted"/>
<organism evidence="1 2">
    <name type="scientific">Molorchus minor</name>
    <dbReference type="NCBI Taxonomy" id="1323400"/>
    <lineage>
        <taxon>Eukaryota</taxon>
        <taxon>Metazoa</taxon>
        <taxon>Ecdysozoa</taxon>
        <taxon>Arthropoda</taxon>
        <taxon>Hexapoda</taxon>
        <taxon>Insecta</taxon>
        <taxon>Pterygota</taxon>
        <taxon>Neoptera</taxon>
        <taxon>Endopterygota</taxon>
        <taxon>Coleoptera</taxon>
        <taxon>Polyphaga</taxon>
        <taxon>Cucujiformia</taxon>
        <taxon>Chrysomeloidea</taxon>
        <taxon>Cerambycidae</taxon>
        <taxon>Lamiinae</taxon>
        <taxon>Monochamini</taxon>
        <taxon>Molorchus</taxon>
    </lineage>
</organism>
<dbReference type="EMBL" id="JAPWTJ010003808">
    <property type="protein sequence ID" value="KAJ8951659.1"/>
    <property type="molecule type" value="Genomic_DNA"/>
</dbReference>
<dbReference type="InterPro" id="IPR029028">
    <property type="entry name" value="Alpha/beta_knot_MTases"/>
</dbReference>
<evidence type="ECO:0008006" key="3">
    <source>
        <dbReference type="Google" id="ProtNLM"/>
    </source>
</evidence>
<evidence type="ECO:0000313" key="2">
    <source>
        <dbReference type="Proteomes" id="UP001162164"/>
    </source>
</evidence>
<dbReference type="Gene3D" id="3.40.1280.10">
    <property type="match status" value="1"/>
</dbReference>
<accession>A0ABQ9IQI6</accession>
<reference evidence="1" key="1">
    <citation type="journal article" date="2023" name="Insect Mol. Biol.">
        <title>Genome sequencing provides insights into the evolution of gene families encoding plant cell wall-degrading enzymes in longhorned beetles.</title>
        <authorList>
            <person name="Shin N.R."/>
            <person name="Okamura Y."/>
            <person name="Kirsch R."/>
            <person name="Pauchet Y."/>
        </authorList>
    </citation>
    <scope>NUCLEOTIDE SEQUENCE</scope>
    <source>
        <strain evidence="1">MMC_N1</strain>
    </source>
</reference>
<sequence>MENNDISDFLHTVPVLPYYGIDFTTNQHIILIIGGETEGISEESYKLAATLNGVHSLNTGTVLGVIVFEIKRQLLSLRQ</sequence>